<protein>
    <submittedName>
        <fullName evidence="1">Uncharacterized protein</fullName>
    </submittedName>
</protein>
<dbReference type="Proteomes" id="UP001057402">
    <property type="component" value="Chromosome 4"/>
</dbReference>
<name>A0ACB9RHT2_9MYRT</name>
<evidence type="ECO:0000313" key="2">
    <source>
        <dbReference type="Proteomes" id="UP001057402"/>
    </source>
</evidence>
<proteinExistence type="predicted"/>
<dbReference type="EMBL" id="CM042883">
    <property type="protein sequence ID" value="KAI4378399.1"/>
    <property type="molecule type" value="Genomic_DNA"/>
</dbReference>
<comment type="caution">
    <text evidence="1">The sequence shown here is derived from an EMBL/GenBank/DDBJ whole genome shotgun (WGS) entry which is preliminary data.</text>
</comment>
<reference evidence="2" key="1">
    <citation type="journal article" date="2023" name="Front. Plant Sci.">
        <title>Chromosomal-level genome assembly of Melastoma candidum provides insights into trichome evolution.</title>
        <authorList>
            <person name="Zhong Y."/>
            <person name="Wu W."/>
            <person name="Sun C."/>
            <person name="Zou P."/>
            <person name="Liu Y."/>
            <person name="Dai S."/>
            <person name="Zhou R."/>
        </authorList>
    </citation>
    <scope>NUCLEOTIDE SEQUENCE [LARGE SCALE GENOMIC DNA]</scope>
</reference>
<gene>
    <name evidence="1" type="ORF">MLD38_015882</name>
</gene>
<keyword evidence="2" id="KW-1185">Reference proteome</keyword>
<accession>A0ACB9RHT2</accession>
<organism evidence="1 2">
    <name type="scientific">Melastoma candidum</name>
    <dbReference type="NCBI Taxonomy" id="119954"/>
    <lineage>
        <taxon>Eukaryota</taxon>
        <taxon>Viridiplantae</taxon>
        <taxon>Streptophyta</taxon>
        <taxon>Embryophyta</taxon>
        <taxon>Tracheophyta</taxon>
        <taxon>Spermatophyta</taxon>
        <taxon>Magnoliopsida</taxon>
        <taxon>eudicotyledons</taxon>
        <taxon>Gunneridae</taxon>
        <taxon>Pentapetalae</taxon>
        <taxon>rosids</taxon>
        <taxon>malvids</taxon>
        <taxon>Myrtales</taxon>
        <taxon>Melastomataceae</taxon>
        <taxon>Melastomatoideae</taxon>
        <taxon>Melastomateae</taxon>
        <taxon>Melastoma</taxon>
    </lineage>
</organism>
<sequence length="157" mass="18023">MLDSDSHIWSVRRSKANWFRVVGCLSRVGSFLQFRNRIRTWAHPPMTVLALVLWAAAVLCLHLILPTIFMYMFLVLVLRFRYRRRATPGGIDPRLSCTEAASPDKLDEEFDSFPMGRAPDAVRIRFDRLRAQAVVGERLEALLNWRDPKATGILAVL</sequence>
<evidence type="ECO:0000313" key="1">
    <source>
        <dbReference type="EMBL" id="KAI4378399.1"/>
    </source>
</evidence>